<evidence type="ECO:0000259" key="16">
    <source>
        <dbReference type="PROSITE" id="PS50968"/>
    </source>
</evidence>
<dbReference type="AlphaFoldDB" id="A0A1M4MXC8"/>
<evidence type="ECO:0000256" key="6">
    <source>
        <dbReference type="ARBA" id="ARBA00022723"/>
    </source>
</evidence>
<dbReference type="InterPro" id="IPR005481">
    <property type="entry name" value="BC-like_N"/>
</dbReference>
<dbReference type="Proteomes" id="UP000184085">
    <property type="component" value="Unassembled WGS sequence"/>
</dbReference>
<dbReference type="Pfam" id="PF02786">
    <property type="entry name" value="CPSase_L_D2"/>
    <property type="match status" value="1"/>
</dbReference>
<keyword evidence="5 11" id="KW-0436">Ligase</keyword>
<dbReference type="Pfam" id="PF02436">
    <property type="entry name" value="PYC_OADA"/>
    <property type="match status" value="1"/>
</dbReference>
<dbReference type="FunFam" id="3.40.50.20:FF:000010">
    <property type="entry name" value="Propionyl-CoA carboxylase subunit alpha"/>
    <property type="match status" value="1"/>
</dbReference>
<keyword evidence="4" id="KW-0312">Gluconeogenesis</keyword>
<dbReference type="SUPFAM" id="SSF56059">
    <property type="entry name" value="Glutathione synthetase ATP-binding domain-like"/>
    <property type="match status" value="1"/>
</dbReference>
<dbReference type="SMART" id="SM00878">
    <property type="entry name" value="Biotin_carb_C"/>
    <property type="match status" value="1"/>
</dbReference>
<keyword evidence="6 14" id="KW-0479">Metal-binding</keyword>
<dbReference type="NCBIfam" id="NF009554">
    <property type="entry name" value="PRK12999.1"/>
    <property type="match status" value="1"/>
</dbReference>
<evidence type="ECO:0000256" key="10">
    <source>
        <dbReference type="ARBA" id="ARBA00023268"/>
    </source>
</evidence>
<dbReference type="CDD" id="cd06850">
    <property type="entry name" value="biotinyl_domain"/>
    <property type="match status" value="1"/>
</dbReference>
<evidence type="ECO:0000256" key="8">
    <source>
        <dbReference type="ARBA" id="ARBA00022840"/>
    </source>
</evidence>
<evidence type="ECO:0000313" key="20">
    <source>
        <dbReference type="EMBL" id="SCM67221.1"/>
    </source>
</evidence>
<keyword evidence="21" id="KW-1185">Reference proteome</keyword>
<dbReference type="InterPro" id="IPR005930">
    <property type="entry name" value="Pyruv_COase"/>
</dbReference>
<dbReference type="PROSITE" id="PS00866">
    <property type="entry name" value="CPSASE_1"/>
    <property type="match status" value="1"/>
</dbReference>
<proteinExistence type="predicted"/>
<evidence type="ECO:0000256" key="3">
    <source>
        <dbReference type="ARBA" id="ARBA00013057"/>
    </source>
</evidence>
<dbReference type="InterPro" id="IPR013785">
    <property type="entry name" value="Aldolase_TIM"/>
</dbReference>
<dbReference type="NCBIfam" id="NF006761">
    <property type="entry name" value="PRK09282.1"/>
    <property type="match status" value="1"/>
</dbReference>
<dbReference type="InterPro" id="IPR011054">
    <property type="entry name" value="Rudment_hybrid_motif"/>
</dbReference>
<dbReference type="PANTHER" id="PTHR43778:SF2">
    <property type="entry name" value="PYRUVATE CARBOXYLASE, MITOCHONDRIAL"/>
    <property type="match status" value="1"/>
</dbReference>
<feature type="domain" description="Pyruvate carboxyltransferase" evidence="19">
    <location>
        <begin position="533"/>
        <end position="801"/>
    </location>
</feature>
<dbReference type="FunFam" id="2.40.50.100:FF:000003">
    <property type="entry name" value="Acetyl-CoA carboxylase biotin carboxyl carrier protein"/>
    <property type="match status" value="1"/>
</dbReference>
<evidence type="ECO:0000256" key="1">
    <source>
        <dbReference type="ARBA" id="ARBA00001953"/>
    </source>
</evidence>
<feature type="binding site" evidence="14">
    <location>
        <position position="742"/>
    </location>
    <ligand>
        <name>Mn(2+)</name>
        <dbReference type="ChEBI" id="CHEBI:29035"/>
    </ligand>
</feature>
<keyword evidence="10" id="KW-0511">Multifunctional enzyme</keyword>
<dbReference type="SUPFAM" id="SSF89000">
    <property type="entry name" value="post-HMGL domain-like"/>
    <property type="match status" value="1"/>
</dbReference>
<dbReference type="Pfam" id="PF02785">
    <property type="entry name" value="Biotin_carb_C"/>
    <property type="match status" value="1"/>
</dbReference>
<dbReference type="InterPro" id="IPR001882">
    <property type="entry name" value="Biotin_BS"/>
</dbReference>
<dbReference type="GO" id="GO:0004736">
    <property type="term" value="F:pyruvate carboxylase activity"/>
    <property type="evidence" value="ECO:0007669"/>
    <property type="project" value="UniProtKB-EC"/>
</dbReference>
<keyword evidence="9 11" id="KW-0092">Biotin</keyword>
<feature type="domain" description="Biotin carboxylation" evidence="18">
    <location>
        <begin position="3"/>
        <end position="456"/>
    </location>
</feature>
<dbReference type="SUPFAM" id="SSF52440">
    <property type="entry name" value="PreATP-grasp domain"/>
    <property type="match status" value="1"/>
</dbReference>
<evidence type="ECO:0000256" key="14">
    <source>
        <dbReference type="PIRSR" id="PIRSR001594-3"/>
    </source>
</evidence>
<dbReference type="Pfam" id="PF00289">
    <property type="entry name" value="Biotin_carb_N"/>
    <property type="match status" value="1"/>
</dbReference>
<dbReference type="PROSITE" id="PS50975">
    <property type="entry name" value="ATP_GRASP"/>
    <property type="match status" value="1"/>
</dbReference>
<dbReference type="UniPathway" id="UPA00138"/>
<comment type="catalytic activity">
    <reaction evidence="11">
        <text>hydrogencarbonate + pyruvate + ATP = oxaloacetate + ADP + phosphate + H(+)</text>
        <dbReference type="Rhea" id="RHEA:20844"/>
        <dbReference type="ChEBI" id="CHEBI:15361"/>
        <dbReference type="ChEBI" id="CHEBI:15378"/>
        <dbReference type="ChEBI" id="CHEBI:16452"/>
        <dbReference type="ChEBI" id="CHEBI:17544"/>
        <dbReference type="ChEBI" id="CHEBI:30616"/>
        <dbReference type="ChEBI" id="CHEBI:43474"/>
        <dbReference type="ChEBI" id="CHEBI:456216"/>
        <dbReference type="EC" id="6.4.1.1"/>
    </reaction>
</comment>
<dbReference type="EC" id="6.4.1.1" evidence="3 11"/>
<dbReference type="RefSeq" id="WP_072705867.1">
    <property type="nucleotide sequence ID" value="NZ_FMJB01000044.1"/>
</dbReference>
<dbReference type="InterPro" id="IPR011761">
    <property type="entry name" value="ATP-grasp"/>
</dbReference>
<dbReference type="PROSITE" id="PS00867">
    <property type="entry name" value="CPSASE_2"/>
    <property type="match status" value="1"/>
</dbReference>
<dbReference type="Pfam" id="PF00682">
    <property type="entry name" value="HMGL-like"/>
    <property type="match status" value="1"/>
</dbReference>
<dbReference type="InterPro" id="IPR000089">
    <property type="entry name" value="Biotin_lipoyl"/>
</dbReference>
<gene>
    <name evidence="20" type="primary">pyc</name>
    <name evidence="20" type="ORF">KARMA_1417</name>
</gene>
<dbReference type="InterPro" id="IPR005479">
    <property type="entry name" value="CPAse_ATP-bd"/>
</dbReference>
<accession>A0A1M4MXC8</accession>
<feature type="binding site" evidence="13">
    <location>
        <position position="203"/>
    </location>
    <ligand>
        <name>ATP</name>
        <dbReference type="ChEBI" id="CHEBI:30616"/>
    </ligand>
</feature>
<name>A0A1M4MXC8_9RHOB</name>
<dbReference type="Pfam" id="PF00364">
    <property type="entry name" value="Biotin_lipoyl"/>
    <property type="match status" value="1"/>
</dbReference>
<organism evidence="20 21">
    <name type="scientific">Donghicola eburneus</name>
    <dbReference type="NCBI Taxonomy" id="393278"/>
    <lineage>
        <taxon>Bacteria</taxon>
        <taxon>Pseudomonadati</taxon>
        <taxon>Pseudomonadota</taxon>
        <taxon>Alphaproteobacteria</taxon>
        <taxon>Rhodobacterales</taxon>
        <taxon>Roseobacteraceae</taxon>
        <taxon>Donghicola</taxon>
    </lineage>
</organism>
<dbReference type="EMBL" id="FMJB01000044">
    <property type="protein sequence ID" value="SCM67221.1"/>
    <property type="molecule type" value="Genomic_DNA"/>
</dbReference>
<feature type="binding site" evidence="13">
    <location>
        <position position="875"/>
    </location>
    <ligand>
        <name>substrate</name>
    </ligand>
</feature>
<dbReference type="PROSITE" id="PS50991">
    <property type="entry name" value="PYR_CT"/>
    <property type="match status" value="1"/>
</dbReference>
<evidence type="ECO:0000256" key="12">
    <source>
        <dbReference type="PIRSR" id="PIRSR001594-1"/>
    </source>
</evidence>
<dbReference type="SUPFAM" id="SSF51569">
    <property type="entry name" value="Aldolase"/>
    <property type="match status" value="1"/>
</dbReference>
<feature type="binding site" description="via carbamate group" evidence="14">
    <location>
        <position position="711"/>
    </location>
    <ligand>
        <name>Mn(2+)</name>
        <dbReference type="ChEBI" id="CHEBI:29035"/>
    </ligand>
</feature>
<comment type="cofactor">
    <cofactor evidence="1 11">
        <name>biotin</name>
        <dbReference type="ChEBI" id="CHEBI:57586"/>
    </cofactor>
</comment>
<feature type="binding site" evidence="13">
    <location>
        <position position="614"/>
    </location>
    <ligand>
        <name>substrate</name>
    </ligand>
</feature>
<feature type="modified residue" description="N6-carboxylysine" evidence="15">
    <location>
        <position position="711"/>
    </location>
</feature>
<keyword evidence="20" id="KW-0670">Pyruvate</keyword>
<protein>
    <recommendedName>
        <fullName evidence="3 11">Pyruvate carboxylase</fullName>
        <ecNumber evidence="3 11">6.4.1.1</ecNumber>
    </recommendedName>
</protein>
<keyword evidence="7 11" id="KW-0547">Nucleotide-binding</keyword>
<dbReference type="GO" id="GO:0005524">
    <property type="term" value="F:ATP binding"/>
    <property type="evidence" value="ECO:0007669"/>
    <property type="project" value="UniProtKB-UniRule"/>
</dbReference>
<evidence type="ECO:0000256" key="15">
    <source>
        <dbReference type="PIRSR" id="PIRSR001594-4"/>
    </source>
</evidence>
<evidence type="ECO:0000256" key="4">
    <source>
        <dbReference type="ARBA" id="ARBA00022432"/>
    </source>
</evidence>
<evidence type="ECO:0000313" key="21">
    <source>
        <dbReference type="Proteomes" id="UP000184085"/>
    </source>
</evidence>
<evidence type="ECO:0000259" key="18">
    <source>
        <dbReference type="PROSITE" id="PS50979"/>
    </source>
</evidence>
<feature type="active site" evidence="12">
    <location>
        <position position="296"/>
    </location>
</feature>
<feature type="binding site" evidence="14">
    <location>
        <position position="542"/>
    </location>
    <ligand>
        <name>Mn(2+)</name>
        <dbReference type="ChEBI" id="CHEBI:29035"/>
    </ligand>
</feature>
<dbReference type="InterPro" id="IPR055268">
    <property type="entry name" value="PCB-like"/>
</dbReference>
<dbReference type="InterPro" id="IPR003379">
    <property type="entry name" value="Carboxylase_cons_dom"/>
</dbReference>
<reference evidence="21" key="1">
    <citation type="submission" date="2016-09" db="EMBL/GenBank/DDBJ databases">
        <authorList>
            <person name="Wibberg D."/>
        </authorList>
    </citation>
    <scope>NUCLEOTIDE SEQUENCE [LARGE SCALE GENOMIC DNA]</scope>
</reference>
<dbReference type="Gene3D" id="2.40.50.100">
    <property type="match status" value="1"/>
</dbReference>
<dbReference type="InterPro" id="IPR016185">
    <property type="entry name" value="PreATP-grasp_dom_sf"/>
</dbReference>
<dbReference type="FunFam" id="3.20.20.70:FF:000033">
    <property type="entry name" value="Pyruvate carboxylase"/>
    <property type="match status" value="1"/>
</dbReference>
<keyword evidence="8 11" id="KW-0067">ATP-binding</keyword>
<comment type="pathway">
    <text evidence="2">Carbohydrate biosynthesis; gluconeogenesis.</text>
</comment>
<dbReference type="InterPro" id="IPR011764">
    <property type="entry name" value="Biotin_carboxylation_dom"/>
</dbReference>
<dbReference type="Gene3D" id="3.20.20.70">
    <property type="entry name" value="Aldolase class I"/>
    <property type="match status" value="1"/>
</dbReference>
<dbReference type="GO" id="GO:0006094">
    <property type="term" value="P:gluconeogenesis"/>
    <property type="evidence" value="ECO:0007669"/>
    <property type="project" value="UniProtKB-UniPathway"/>
</dbReference>
<dbReference type="PROSITE" id="PS50968">
    <property type="entry name" value="BIOTINYL_LIPOYL"/>
    <property type="match status" value="1"/>
</dbReference>
<comment type="function">
    <text evidence="11">Catalyzes a 2-step reaction, involving the ATP-dependent carboxylation of the covalently attached biotin in the first step and the transfer of the carboxyl group to pyruvate in the second.</text>
</comment>
<evidence type="ECO:0000256" key="11">
    <source>
        <dbReference type="PIRNR" id="PIRNR001594"/>
    </source>
</evidence>
<dbReference type="PANTHER" id="PTHR43778">
    <property type="entry name" value="PYRUVATE CARBOXYLASE"/>
    <property type="match status" value="1"/>
</dbReference>
<dbReference type="Gene3D" id="3.10.600.10">
    <property type="entry name" value="pyruvate carboxylase f1077a mutant domain"/>
    <property type="match status" value="1"/>
</dbReference>
<dbReference type="PIRSF" id="PIRSF001594">
    <property type="entry name" value="Pyruv_carbox"/>
    <property type="match status" value="1"/>
</dbReference>
<dbReference type="InterPro" id="IPR000891">
    <property type="entry name" value="PYR_CT"/>
</dbReference>
<feature type="binding site" evidence="14">
    <location>
        <position position="740"/>
    </location>
    <ligand>
        <name>Mn(2+)</name>
        <dbReference type="ChEBI" id="CHEBI:29035"/>
    </ligand>
</feature>
<evidence type="ECO:0000256" key="7">
    <source>
        <dbReference type="ARBA" id="ARBA00022741"/>
    </source>
</evidence>
<sequence length="1147" mass="125443">MTEFKKILIANRGEIAIRVMRAANEMGKKTVAVYAEEDKLSLHRFKADEAYRIGEGMGPVAAYLSIPEIIRVAKECGADAIHPGYGLLSENPDFVEACAANGITFIGPKAETMRALGDKASARRVAVEAGVPVIPATEVLGDDMEAIKKEAAEIGYPLMLKASWGGGGRGMRPIEAESELATKVSEGRREAEAAFGNGEGYLEKMIIRARHVEVQILGDKHGGIYHLWERDCSVQRRNQKVVERAPAPYLSEEQRTELCELGKKICAHVNYECAGTVEFLMDMDSGNFYFIEVNPRVQVEHTVTEEVTGIDIVRAQILIAEGKTLEEATGKSKQEDIVLTGHALQCRVTTEDPQNNFIPDYGRITTYRSATGMGIRLDGGTAYSGAVITRYYDSLLTKVTAKAPTPEAAIARMDRALREFRIRGVSTNIAFVENLLKHPTFLSNEYTTKFIDTTPELFDFSARRDRGTKVLTYIADISVNGHPETAGRVKPRSDINPRAPQLLADAPAAGSKTLLDEKGPQAVADWMAAQKQLLLTDTTMRDGHQSLLATRMRSFDMVKVAPAYAHNLPQLFSVECWGGATFDVAYRFLQECPWQRLRDLRARMPNLLTQMLLRGANGVGYTNYPDNVVKFFVEQAAETGVDIFRVFDSLNWVENMRVAMDAVLETDKILEGTVCYTGDILNPDRAKYDLKYYVAMAQELKAAGAHILGLKDMAGLLKPGAARILIKALKEEVGLPVHFHTHDTSGIAGATILAAAEAGVDAVDAAMDAFSGGTSQAALGSIVEALRHSDRDSGLDIEAVRQISDYWEQVRAQYAAFESGLASPSSEVYLHEMPGGQFTNLKAQARSLGLEEKWHEVAHAYADVNQMFGDIVKVTPSSKVVGDMALMMVSQGLTRADVEDPNRDIAFPDSVVDMMRGNLGQPPGGFPDSIITKVLKGEKPNTDRPGLSAKPIDIEETRLAATKELELDDTLDDEDLNGYLMYPKVFSDYVARHKTYGPVRTLPTSSFFYGMAPGDEISVEIDPGKTLEIRLQALGEADDKGEVKVFFELNGQPRVIRVPDRKVKATTTVRPKAEASNAAHVGAPMPGVIASVSVTPGQKVNDGDLILTIEAMKMETGLHAEKSGVVKAVHIKPGDQIDAKDLLVELE</sequence>
<dbReference type="PROSITE" id="PS50979">
    <property type="entry name" value="BC"/>
    <property type="match status" value="1"/>
</dbReference>
<dbReference type="InterPro" id="IPR011053">
    <property type="entry name" value="Single_hybrid_motif"/>
</dbReference>
<evidence type="ECO:0000256" key="2">
    <source>
        <dbReference type="ARBA" id="ARBA00004742"/>
    </source>
</evidence>
<feature type="modified residue" description="N6-biotinyllysine" evidence="15">
    <location>
        <position position="1113"/>
    </location>
</feature>
<evidence type="ECO:0000259" key="17">
    <source>
        <dbReference type="PROSITE" id="PS50975"/>
    </source>
</evidence>
<dbReference type="CDD" id="cd07937">
    <property type="entry name" value="DRE_TIM_PC_TC_5S"/>
    <property type="match status" value="1"/>
</dbReference>
<dbReference type="SUPFAM" id="SSF51230">
    <property type="entry name" value="Single hybrid motif"/>
    <property type="match status" value="1"/>
</dbReference>
<dbReference type="NCBIfam" id="TIGR01235">
    <property type="entry name" value="pyruv_carbox"/>
    <property type="match status" value="1"/>
</dbReference>
<evidence type="ECO:0000259" key="19">
    <source>
        <dbReference type="PROSITE" id="PS50991"/>
    </source>
</evidence>
<dbReference type="PROSITE" id="PS00188">
    <property type="entry name" value="BIOTIN"/>
    <property type="match status" value="1"/>
</dbReference>
<dbReference type="InterPro" id="IPR005482">
    <property type="entry name" value="Biotin_COase_C"/>
</dbReference>
<evidence type="ECO:0000256" key="9">
    <source>
        <dbReference type="ARBA" id="ARBA00023267"/>
    </source>
</evidence>
<dbReference type="SUPFAM" id="SSF51246">
    <property type="entry name" value="Rudiment single hybrid motif"/>
    <property type="match status" value="1"/>
</dbReference>
<dbReference type="GO" id="GO:0046872">
    <property type="term" value="F:metal ion binding"/>
    <property type="evidence" value="ECO:0007669"/>
    <property type="project" value="UniProtKB-KW"/>
</dbReference>
<feature type="binding site" evidence="13">
    <location>
        <position position="119"/>
    </location>
    <ligand>
        <name>ATP</name>
        <dbReference type="ChEBI" id="CHEBI:30616"/>
    </ligand>
</feature>
<feature type="domain" description="Lipoyl-binding" evidence="16">
    <location>
        <begin position="1072"/>
        <end position="1147"/>
    </location>
</feature>
<evidence type="ECO:0000256" key="13">
    <source>
        <dbReference type="PIRSR" id="PIRSR001594-2"/>
    </source>
</evidence>
<evidence type="ECO:0000256" key="5">
    <source>
        <dbReference type="ARBA" id="ARBA00022598"/>
    </source>
</evidence>
<feature type="domain" description="ATP-grasp" evidence="17">
    <location>
        <begin position="123"/>
        <end position="321"/>
    </location>
</feature>
<dbReference type="Gene3D" id="3.30.470.20">
    <property type="entry name" value="ATP-grasp fold, B domain"/>
    <property type="match status" value="1"/>
</dbReference>
<dbReference type="GO" id="GO:0005737">
    <property type="term" value="C:cytoplasm"/>
    <property type="evidence" value="ECO:0007669"/>
    <property type="project" value="TreeGrafter"/>
</dbReference>